<reference evidence="1 2" key="1">
    <citation type="submission" date="2021-04" db="EMBL/GenBank/DDBJ databases">
        <authorList>
            <person name="Bliznina A."/>
        </authorList>
    </citation>
    <scope>NUCLEOTIDE SEQUENCE [LARGE SCALE GENOMIC DNA]</scope>
</reference>
<dbReference type="EMBL" id="OU015568">
    <property type="protein sequence ID" value="CAG5084529.1"/>
    <property type="molecule type" value="Genomic_DNA"/>
</dbReference>
<name>A0ABN7RXF6_OIKDI</name>
<gene>
    <name evidence="1" type="ORF">OKIOD_LOCUS2222</name>
</gene>
<sequence length="116" mass="13704">MESLLNFSWRLPEEIKEDYLSGKLNSIYFVSADETRKIGLGPYYPPLFCQYTRKWNFSYEIVKAYADYLHEIDIKLKCLNDWVQMLEFACYIGRKDLLDKALAHLCEVQEGFKISA</sequence>
<protein>
    <submittedName>
        <fullName evidence="1">Oidioi.mRNA.OKI2018_I69.PAR.g10664.t1.cds</fullName>
    </submittedName>
</protein>
<evidence type="ECO:0000313" key="2">
    <source>
        <dbReference type="Proteomes" id="UP001158576"/>
    </source>
</evidence>
<evidence type="ECO:0000313" key="1">
    <source>
        <dbReference type="EMBL" id="CAG5084529.1"/>
    </source>
</evidence>
<organism evidence="1 2">
    <name type="scientific">Oikopleura dioica</name>
    <name type="common">Tunicate</name>
    <dbReference type="NCBI Taxonomy" id="34765"/>
    <lineage>
        <taxon>Eukaryota</taxon>
        <taxon>Metazoa</taxon>
        <taxon>Chordata</taxon>
        <taxon>Tunicata</taxon>
        <taxon>Appendicularia</taxon>
        <taxon>Copelata</taxon>
        <taxon>Oikopleuridae</taxon>
        <taxon>Oikopleura</taxon>
    </lineage>
</organism>
<keyword evidence="2" id="KW-1185">Reference proteome</keyword>
<dbReference type="Proteomes" id="UP001158576">
    <property type="component" value="Chromosome PAR"/>
</dbReference>
<accession>A0ABN7RXF6</accession>
<proteinExistence type="predicted"/>